<proteinExistence type="predicted"/>
<dbReference type="RefSeq" id="WP_206101558.1">
    <property type="nucleotide sequence ID" value="NZ_CP070969.1"/>
</dbReference>
<dbReference type="Proteomes" id="UP000663452">
    <property type="component" value="Chromosome"/>
</dbReference>
<evidence type="ECO:0000313" key="2">
    <source>
        <dbReference type="EMBL" id="QSF43948.1"/>
    </source>
</evidence>
<sequence>MKLKRSSIFMIFAAVLLLAGGAWVYLKDRAGHYECSFGESEYASVLQWDGIVYEQNWDSPLTGLHKGKLVGEITYTTADHKCPRTVMQDGDATLLDVGTQLYEVTGYKASARLWAGDRLYDAHSNPAAKTLNDLLDIAGKIENVRFISGMDGTTHLMDFTPEAAGIFIREFPKLKYLPFQELYKQTKGWVGDNYWLEIEMKDGSTMNILYNTLSPSFNPPAYATPELAALVEQQRKLIYTK</sequence>
<gene>
    <name evidence="2" type="ORF">JRJ22_22310</name>
</gene>
<feature type="transmembrane region" description="Helical" evidence="1">
    <location>
        <begin position="7"/>
        <end position="26"/>
    </location>
</feature>
<keyword evidence="3" id="KW-1185">Reference proteome</keyword>
<protein>
    <submittedName>
        <fullName evidence="2">Uncharacterized protein</fullName>
    </submittedName>
</protein>
<keyword evidence="1" id="KW-0472">Membrane</keyword>
<keyword evidence="1" id="KW-1133">Transmembrane helix</keyword>
<reference evidence="2 3" key="1">
    <citation type="submission" date="2021-02" db="EMBL/GenBank/DDBJ databases">
        <title>Paenibacillus tianjinensis sp. nov.</title>
        <authorList>
            <person name="Liu H."/>
        </authorList>
    </citation>
    <scope>NUCLEOTIDE SEQUENCE [LARGE SCALE GENOMIC DNA]</scope>
    <source>
        <strain evidence="2 3">TB2019</strain>
    </source>
</reference>
<keyword evidence="1" id="KW-0812">Transmembrane</keyword>
<dbReference type="EMBL" id="CP070969">
    <property type="protein sequence ID" value="QSF43948.1"/>
    <property type="molecule type" value="Genomic_DNA"/>
</dbReference>
<name>A0ABX7LAZ9_9BACL</name>
<evidence type="ECO:0000256" key="1">
    <source>
        <dbReference type="SAM" id="Phobius"/>
    </source>
</evidence>
<accession>A0ABX7LAZ9</accession>
<organism evidence="2 3">
    <name type="scientific">Paenibacillus tianjinensis</name>
    <dbReference type="NCBI Taxonomy" id="2810347"/>
    <lineage>
        <taxon>Bacteria</taxon>
        <taxon>Bacillati</taxon>
        <taxon>Bacillota</taxon>
        <taxon>Bacilli</taxon>
        <taxon>Bacillales</taxon>
        <taxon>Paenibacillaceae</taxon>
        <taxon>Paenibacillus</taxon>
    </lineage>
</organism>
<evidence type="ECO:0000313" key="3">
    <source>
        <dbReference type="Proteomes" id="UP000663452"/>
    </source>
</evidence>